<dbReference type="EMBL" id="VSRR010025409">
    <property type="protein sequence ID" value="MPC66847.1"/>
    <property type="molecule type" value="Genomic_DNA"/>
</dbReference>
<comment type="caution">
    <text evidence="2">The sequence shown here is derived from an EMBL/GenBank/DDBJ whole genome shotgun (WGS) entry which is preliminary data.</text>
</comment>
<sequence>MGGRRDGVIQRRLKGGEVEGGRADGGSGYMKLGMATVGMCMRGTNDTRDIQRSTNTRNTDVITCKDTVKMLRKMQCNKI</sequence>
<gene>
    <name evidence="2" type="ORF">E2C01_061002</name>
</gene>
<name>A0A5B7HC15_PORTR</name>
<keyword evidence="3" id="KW-1185">Reference proteome</keyword>
<accession>A0A5B7HC15</accession>
<dbReference type="AlphaFoldDB" id="A0A5B7HC15"/>
<protein>
    <submittedName>
        <fullName evidence="2">Uncharacterized protein</fullName>
    </submittedName>
</protein>
<organism evidence="2 3">
    <name type="scientific">Portunus trituberculatus</name>
    <name type="common">Swimming crab</name>
    <name type="synonym">Neptunus trituberculatus</name>
    <dbReference type="NCBI Taxonomy" id="210409"/>
    <lineage>
        <taxon>Eukaryota</taxon>
        <taxon>Metazoa</taxon>
        <taxon>Ecdysozoa</taxon>
        <taxon>Arthropoda</taxon>
        <taxon>Crustacea</taxon>
        <taxon>Multicrustacea</taxon>
        <taxon>Malacostraca</taxon>
        <taxon>Eumalacostraca</taxon>
        <taxon>Eucarida</taxon>
        <taxon>Decapoda</taxon>
        <taxon>Pleocyemata</taxon>
        <taxon>Brachyura</taxon>
        <taxon>Eubrachyura</taxon>
        <taxon>Portunoidea</taxon>
        <taxon>Portunidae</taxon>
        <taxon>Portuninae</taxon>
        <taxon>Portunus</taxon>
    </lineage>
</organism>
<reference evidence="2 3" key="1">
    <citation type="submission" date="2019-05" db="EMBL/GenBank/DDBJ databases">
        <title>Another draft genome of Portunus trituberculatus and its Hox gene families provides insights of decapod evolution.</title>
        <authorList>
            <person name="Jeong J.-H."/>
            <person name="Song I."/>
            <person name="Kim S."/>
            <person name="Choi T."/>
            <person name="Kim D."/>
            <person name="Ryu S."/>
            <person name="Kim W."/>
        </authorList>
    </citation>
    <scope>NUCLEOTIDE SEQUENCE [LARGE SCALE GENOMIC DNA]</scope>
    <source>
        <tissue evidence="2">Muscle</tissue>
    </source>
</reference>
<proteinExistence type="predicted"/>
<feature type="region of interest" description="Disordered" evidence="1">
    <location>
        <begin position="1"/>
        <end position="20"/>
    </location>
</feature>
<evidence type="ECO:0000313" key="2">
    <source>
        <dbReference type="EMBL" id="MPC66847.1"/>
    </source>
</evidence>
<evidence type="ECO:0000313" key="3">
    <source>
        <dbReference type="Proteomes" id="UP000324222"/>
    </source>
</evidence>
<dbReference type="Proteomes" id="UP000324222">
    <property type="component" value="Unassembled WGS sequence"/>
</dbReference>
<evidence type="ECO:0000256" key="1">
    <source>
        <dbReference type="SAM" id="MobiDB-lite"/>
    </source>
</evidence>